<proteinExistence type="predicted"/>
<protein>
    <submittedName>
        <fullName evidence="1">Uncharacterized protein</fullName>
    </submittedName>
</protein>
<reference evidence="1 2" key="1">
    <citation type="submission" date="2017-12" db="EMBL/GenBank/DDBJ databases">
        <title>Comparative genomics of Botrytis spp.</title>
        <authorList>
            <person name="Valero-Jimenez C.A."/>
            <person name="Tapia P."/>
            <person name="Veloso J."/>
            <person name="Silva-Moreno E."/>
            <person name="Staats M."/>
            <person name="Valdes J.H."/>
            <person name="Van Kan J.A.L."/>
        </authorList>
    </citation>
    <scope>NUCLEOTIDE SEQUENCE [LARGE SCALE GENOMIC DNA]</scope>
    <source>
        <strain evidence="1 2">MUCL3349</strain>
    </source>
</reference>
<dbReference type="Proteomes" id="UP000297280">
    <property type="component" value="Unassembled WGS sequence"/>
</dbReference>
<keyword evidence="2" id="KW-1185">Reference proteome</keyword>
<accession>A0A4Z1L6Q3</accession>
<gene>
    <name evidence="1" type="ORF">BPOR_0002g00360</name>
</gene>
<organism evidence="1 2">
    <name type="scientific">Botrytis porri</name>
    <dbReference type="NCBI Taxonomy" id="87229"/>
    <lineage>
        <taxon>Eukaryota</taxon>
        <taxon>Fungi</taxon>
        <taxon>Dikarya</taxon>
        <taxon>Ascomycota</taxon>
        <taxon>Pezizomycotina</taxon>
        <taxon>Leotiomycetes</taxon>
        <taxon>Helotiales</taxon>
        <taxon>Sclerotiniaceae</taxon>
        <taxon>Botrytis</taxon>
    </lineage>
</organism>
<sequence>MGSALGMAFRADRKSTDMLLGYKINHNHASADVKDVEQTMKSVLQHAVAMRLEHPGQEKIEKHCAQKGAIESAKGRTIDIIITEKDYPTRSKVCGGLDVVAEEPEYDDAYSDGISYDSRS</sequence>
<evidence type="ECO:0000313" key="1">
    <source>
        <dbReference type="EMBL" id="TGO92489.1"/>
    </source>
</evidence>
<dbReference type="AlphaFoldDB" id="A0A4Z1L6Q3"/>
<dbReference type="EMBL" id="PQXO01000002">
    <property type="protein sequence ID" value="TGO92489.1"/>
    <property type="molecule type" value="Genomic_DNA"/>
</dbReference>
<comment type="caution">
    <text evidence="1">The sequence shown here is derived from an EMBL/GenBank/DDBJ whole genome shotgun (WGS) entry which is preliminary data.</text>
</comment>
<evidence type="ECO:0000313" key="2">
    <source>
        <dbReference type="Proteomes" id="UP000297280"/>
    </source>
</evidence>
<name>A0A4Z1L6Q3_9HELO</name>